<gene>
    <name evidence="2" type="ORF">Aru02nite_55210</name>
</gene>
<evidence type="ECO:0000313" key="3">
    <source>
        <dbReference type="Proteomes" id="UP000612808"/>
    </source>
</evidence>
<dbReference type="InterPro" id="IPR046341">
    <property type="entry name" value="SET_dom_sf"/>
</dbReference>
<dbReference type="EMBL" id="BOMB01000032">
    <property type="protein sequence ID" value="GID14632.1"/>
    <property type="molecule type" value="Genomic_DNA"/>
</dbReference>
<comment type="caution">
    <text evidence="2">The sequence shown here is derived from an EMBL/GenBank/DDBJ whole genome shotgun (WGS) entry which is preliminary data.</text>
</comment>
<dbReference type="Proteomes" id="UP000612808">
    <property type="component" value="Unassembled WGS sequence"/>
</dbReference>
<evidence type="ECO:0000259" key="1">
    <source>
        <dbReference type="PROSITE" id="PS50280"/>
    </source>
</evidence>
<dbReference type="PROSITE" id="PS50280">
    <property type="entry name" value="SET"/>
    <property type="match status" value="1"/>
</dbReference>
<proteinExistence type="predicted"/>
<dbReference type="Gene3D" id="2.170.270.10">
    <property type="entry name" value="SET domain"/>
    <property type="match status" value="1"/>
</dbReference>
<sequence length="209" mass="22455">MTVGTGNLAGRGVYARRNFAPGEIVVGYRLRPLTAAEYEGLPAGEELFVHSFGGRRFLYPPPARYVNHSDDPSCHQDFERCCDVAARPIAAGEAITIDATRETDRELATFVTAYEEALAGGRAADLAALVDPGAVAWLPDGPRRGRDAVVPGLLAGARITSDVDWLVGTGRWEAVGSATVRSADGTDRHLTLLLKVVRGNWQIVYQHVG</sequence>
<dbReference type="InterPro" id="IPR032710">
    <property type="entry name" value="NTF2-like_dom_sf"/>
</dbReference>
<dbReference type="InterPro" id="IPR001214">
    <property type="entry name" value="SET_dom"/>
</dbReference>
<feature type="domain" description="SET" evidence="1">
    <location>
        <begin position="1"/>
        <end position="100"/>
    </location>
</feature>
<name>A0A8J3NEY6_9ACTN</name>
<reference evidence="2" key="1">
    <citation type="submission" date="2021-01" db="EMBL/GenBank/DDBJ databases">
        <title>Whole genome shotgun sequence of Actinocatenispora rupis NBRC 107355.</title>
        <authorList>
            <person name="Komaki H."/>
            <person name="Tamura T."/>
        </authorList>
    </citation>
    <scope>NUCLEOTIDE SEQUENCE</scope>
    <source>
        <strain evidence="2">NBRC 107355</strain>
    </source>
</reference>
<keyword evidence="3" id="KW-1185">Reference proteome</keyword>
<dbReference type="AlphaFoldDB" id="A0A8J3NEY6"/>
<dbReference type="SUPFAM" id="SSF82199">
    <property type="entry name" value="SET domain"/>
    <property type="match status" value="1"/>
</dbReference>
<organism evidence="2 3">
    <name type="scientific">Actinocatenispora rupis</name>
    <dbReference type="NCBI Taxonomy" id="519421"/>
    <lineage>
        <taxon>Bacteria</taxon>
        <taxon>Bacillati</taxon>
        <taxon>Actinomycetota</taxon>
        <taxon>Actinomycetes</taxon>
        <taxon>Micromonosporales</taxon>
        <taxon>Micromonosporaceae</taxon>
        <taxon>Actinocatenispora</taxon>
    </lineage>
</organism>
<protein>
    <recommendedName>
        <fullName evidence="1">SET domain-containing protein</fullName>
    </recommendedName>
</protein>
<evidence type="ECO:0000313" key="2">
    <source>
        <dbReference type="EMBL" id="GID14632.1"/>
    </source>
</evidence>
<dbReference type="Pfam" id="PF00856">
    <property type="entry name" value="SET"/>
    <property type="match status" value="1"/>
</dbReference>
<dbReference type="SUPFAM" id="SSF54427">
    <property type="entry name" value="NTF2-like"/>
    <property type="match status" value="1"/>
</dbReference>
<accession>A0A8J3NEY6</accession>